<dbReference type="RefSeq" id="WP_320941995.1">
    <property type="nucleotide sequence ID" value="NZ_BAABEU010000001.1"/>
</dbReference>
<accession>A0ABZ0SIU1</accession>
<dbReference type="SUPFAM" id="SSF46785">
    <property type="entry name" value="Winged helix' DNA-binding domain"/>
    <property type="match status" value="1"/>
</dbReference>
<dbReference type="Pfam" id="PF00480">
    <property type="entry name" value="ROK"/>
    <property type="match status" value="1"/>
</dbReference>
<dbReference type="SUPFAM" id="SSF53067">
    <property type="entry name" value="Actin-like ATPase domain"/>
    <property type="match status" value="1"/>
</dbReference>
<comment type="similarity">
    <text evidence="1">Belongs to the ROK (NagC/XylR) family.</text>
</comment>
<dbReference type="InterPro" id="IPR036390">
    <property type="entry name" value="WH_DNA-bd_sf"/>
</dbReference>
<proteinExistence type="inferred from homology"/>
<dbReference type="InterPro" id="IPR000600">
    <property type="entry name" value="ROK"/>
</dbReference>
<dbReference type="PANTHER" id="PTHR18964">
    <property type="entry name" value="ROK (REPRESSOR, ORF, KINASE) FAMILY"/>
    <property type="match status" value="1"/>
</dbReference>
<protein>
    <submittedName>
        <fullName evidence="2">ROK family transcriptional regulator</fullName>
    </submittedName>
</protein>
<evidence type="ECO:0000313" key="2">
    <source>
        <dbReference type="EMBL" id="WPR89279.1"/>
    </source>
</evidence>
<reference evidence="2 3" key="1">
    <citation type="submission" date="2023-11" db="EMBL/GenBank/DDBJ databases">
        <title>Genome sequence of Microbacterium rhizosphaerae KACC 19337.</title>
        <authorList>
            <person name="Choi H."/>
            <person name="Kim S."/>
            <person name="Kim Y."/>
            <person name="Kwon S.-W."/>
            <person name="Heo J."/>
        </authorList>
    </citation>
    <scope>NUCLEOTIDE SEQUENCE [LARGE SCALE GENOMIC DNA]</scope>
    <source>
        <strain evidence="2 3">KACC 19337</strain>
    </source>
</reference>
<dbReference type="InterPro" id="IPR043129">
    <property type="entry name" value="ATPase_NBD"/>
</dbReference>
<organism evidence="2 3">
    <name type="scientific">Microbacterium rhizosphaerae</name>
    <dbReference type="NCBI Taxonomy" id="1678237"/>
    <lineage>
        <taxon>Bacteria</taxon>
        <taxon>Bacillati</taxon>
        <taxon>Actinomycetota</taxon>
        <taxon>Actinomycetes</taxon>
        <taxon>Micrococcales</taxon>
        <taxon>Microbacteriaceae</taxon>
        <taxon>Microbacterium</taxon>
    </lineage>
</organism>
<evidence type="ECO:0000256" key="1">
    <source>
        <dbReference type="ARBA" id="ARBA00006479"/>
    </source>
</evidence>
<keyword evidence="3" id="KW-1185">Reference proteome</keyword>
<dbReference type="Pfam" id="PF13412">
    <property type="entry name" value="HTH_24"/>
    <property type="match status" value="1"/>
</dbReference>
<name>A0ABZ0SIU1_9MICO</name>
<dbReference type="PANTHER" id="PTHR18964:SF173">
    <property type="entry name" value="GLUCOKINASE"/>
    <property type="match status" value="1"/>
</dbReference>
<sequence length="396" mass="41999">MPAHRDRLGDQIVRVLEKRGGSTRRELAVALDLPPSSIASAVDRLIARGVVHEETDVRSEHGGRVGRPPNLVKLSRASQVAVLVIGHHSLEAAVVTPDGTVVAHAARAFDSMRADDALDPGIGLLHETQATLNDAAHPTISGLVVAVPRPNHHGTATAMFSESTLVGRPLGMPRWWAVDPEPRLRAEFGVDVFVENDANLAAIGEQTFGAGRGARDVIHLTFIPAFGAGVVSNGRLVRGARGIAGEIGHIQVDERGPLCLCGNRGCVLMQPEAKAVIDEIRYATAERAEGALDGRELLDSDDQRLRRMLGEQGSVLAPYLSTACMFLNPSMIIVDAALGSAADAVVEGLSEGIRRSSPANVFTHLEIRRGELPGRAMILGAAALFAHERSPASRAV</sequence>
<dbReference type="Gene3D" id="3.30.420.40">
    <property type="match status" value="2"/>
</dbReference>
<dbReference type="Gene3D" id="1.10.10.10">
    <property type="entry name" value="Winged helix-like DNA-binding domain superfamily/Winged helix DNA-binding domain"/>
    <property type="match status" value="1"/>
</dbReference>
<dbReference type="Proteomes" id="UP001323798">
    <property type="component" value="Chromosome"/>
</dbReference>
<dbReference type="InterPro" id="IPR036388">
    <property type="entry name" value="WH-like_DNA-bd_sf"/>
</dbReference>
<evidence type="ECO:0000313" key="3">
    <source>
        <dbReference type="Proteomes" id="UP001323798"/>
    </source>
</evidence>
<dbReference type="EMBL" id="CP139368">
    <property type="protein sequence ID" value="WPR89279.1"/>
    <property type="molecule type" value="Genomic_DNA"/>
</dbReference>
<gene>
    <name evidence="2" type="ORF">SM116_16175</name>
</gene>